<feature type="compositionally biased region" description="Polar residues" evidence="1">
    <location>
        <begin position="38"/>
        <end position="59"/>
    </location>
</feature>
<name>A0ABR2WHC6_9FUNG</name>
<protein>
    <submittedName>
        <fullName evidence="2">Uncharacterized protein</fullName>
    </submittedName>
</protein>
<sequence length="68" mass="7273">STAILQKDLAQSSFKGQLPNDQKLLYNTGLTVVSSYCNPSPTSTGPRSNQSGRTLTLFFSSPPDKLPA</sequence>
<feature type="region of interest" description="Disordered" evidence="1">
    <location>
        <begin position="38"/>
        <end position="68"/>
    </location>
</feature>
<comment type="caution">
    <text evidence="2">The sequence shown here is derived from an EMBL/GenBank/DDBJ whole genome shotgun (WGS) entry which is preliminary data.</text>
</comment>
<evidence type="ECO:0000313" key="2">
    <source>
        <dbReference type="EMBL" id="KAK9760926.1"/>
    </source>
</evidence>
<proteinExistence type="predicted"/>
<dbReference type="Proteomes" id="UP001479436">
    <property type="component" value="Unassembled WGS sequence"/>
</dbReference>
<gene>
    <name evidence="2" type="ORF">K7432_014577</name>
</gene>
<evidence type="ECO:0000313" key="3">
    <source>
        <dbReference type="Proteomes" id="UP001479436"/>
    </source>
</evidence>
<keyword evidence="3" id="KW-1185">Reference proteome</keyword>
<accession>A0ABR2WHC6</accession>
<organism evidence="2 3">
    <name type="scientific">Basidiobolus ranarum</name>
    <dbReference type="NCBI Taxonomy" id="34480"/>
    <lineage>
        <taxon>Eukaryota</taxon>
        <taxon>Fungi</taxon>
        <taxon>Fungi incertae sedis</taxon>
        <taxon>Zoopagomycota</taxon>
        <taxon>Entomophthoromycotina</taxon>
        <taxon>Basidiobolomycetes</taxon>
        <taxon>Basidiobolales</taxon>
        <taxon>Basidiobolaceae</taxon>
        <taxon>Basidiobolus</taxon>
    </lineage>
</organism>
<evidence type="ECO:0000256" key="1">
    <source>
        <dbReference type="SAM" id="MobiDB-lite"/>
    </source>
</evidence>
<dbReference type="EMBL" id="JASJQH010001696">
    <property type="protein sequence ID" value="KAK9760926.1"/>
    <property type="molecule type" value="Genomic_DNA"/>
</dbReference>
<reference evidence="2 3" key="1">
    <citation type="submission" date="2023-04" db="EMBL/GenBank/DDBJ databases">
        <title>Genome of Basidiobolus ranarum AG-B5.</title>
        <authorList>
            <person name="Stajich J.E."/>
            <person name="Carter-House D."/>
            <person name="Gryganskyi A."/>
        </authorList>
    </citation>
    <scope>NUCLEOTIDE SEQUENCE [LARGE SCALE GENOMIC DNA]</scope>
    <source>
        <strain evidence="2 3">AG-B5</strain>
    </source>
</reference>
<feature type="non-terminal residue" evidence="2">
    <location>
        <position position="1"/>
    </location>
</feature>